<comment type="subcellular location">
    <subcellularLocation>
        <location evidence="1">Secreted</location>
        <location evidence="1">Extracellular space</location>
        <location evidence="1">Extracellular matrix</location>
    </subcellularLocation>
</comment>
<keyword evidence="11" id="KW-0130">Cell adhesion</keyword>
<keyword evidence="6" id="KW-0479">Metal-binding</keyword>
<keyword evidence="3" id="KW-0964">Secreted</keyword>
<keyword evidence="19" id="KW-1185">Reference proteome</keyword>
<dbReference type="Pfam" id="PF23106">
    <property type="entry name" value="EGF_Teneurin"/>
    <property type="match status" value="1"/>
</dbReference>
<keyword evidence="5" id="KW-0645">Protease</keyword>
<evidence type="ECO:0000256" key="3">
    <source>
        <dbReference type="ARBA" id="ARBA00022525"/>
    </source>
</evidence>
<dbReference type="GO" id="GO:0006508">
    <property type="term" value="P:proteolysis"/>
    <property type="evidence" value="ECO:0007669"/>
    <property type="project" value="UniProtKB-KW"/>
</dbReference>
<dbReference type="SUPFAM" id="SSF57196">
    <property type="entry name" value="EGF/Laminin"/>
    <property type="match status" value="1"/>
</dbReference>
<dbReference type="PROSITE" id="PS00022">
    <property type="entry name" value="EGF_1"/>
    <property type="match status" value="1"/>
</dbReference>
<dbReference type="EMBL" id="JARKIK010000029">
    <property type="protein sequence ID" value="KAK8741961.1"/>
    <property type="molecule type" value="Genomic_DNA"/>
</dbReference>
<evidence type="ECO:0000256" key="13">
    <source>
        <dbReference type="ARBA" id="ARBA00023900"/>
    </source>
</evidence>
<dbReference type="InterPro" id="IPR000742">
    <property type="entry name" value="EGF"/>
</dbReference>
<keyword evidence="10" id="KW-0106">Calcium</keyword>
<evidence type="ECO:0000256" key="10">
    <source>
        <dbReference type="ARBA" id="ARBA00022837"/>
    </source>
</evidence>
<accession>A0AAW0XQ98</accession>
<dbReference type="GO" id="GO:0007417">
    <property type="term" value="P:central nervous system development"/>
    <property type="evidence" value="ECO:0007669"/>
    <property type="project" value="InterPro"/>
</dbReference>
<evidence type="ECO:0000259" key="16">
    <source>
        <dbReference type="PROSITE" id="PS00022"/>
    </source>
</evidence>
<dbReference type="Proteomes" id="UP001445076">
    <property type="component" value="Unassembled WGS sequence"/>
</dbReference>
<sequence>VYIGDECYNVCSGRGFCDAGHCRCQKGWTGDSCERPSSPLAKYLVADFESEDWNTDWTKVVGGQLTEHCGPIASRQALHFLGSCSRYLETKDLDLQDALFVQFDLRTGCLEAVRGGEAGGDHSVLLQASCDAGISWTTLRKLLLIYQQPKYVWVLLPKELRCVGGRVRWWQPEVGDRNKYDWA</sequence>
<dbReference type="Pfam" id="PF21471">
    <property type="entry name" value="Reelin_subrepeat-B"/>
    <property type="match status" value="1"/>
</dbReference>
<dbReference type="GO" id="GO:0007155">
    <property type="term" value="P:cell adhesion"/>
    <property type="evidence" value="ECO:0007669"/>
    <property type="project" value="UniProtKB-KW"/>
</dbReference>
<keyword evidence="9" id="KW-0862">Zinc</keyword>
<gene>
    <name evidence="18" type="ORF">OTU49_002037</name>
</gene>
<dbReference type="GO" id="GO:0046872">
    <property type="term" value="F:metal ion binding"/>
    <property type="evidence" value="ECO:0007669"/>
    <property type="project" value="UniProtKB-KW"/>
</dbReference>
<evidence type="ECO:0000256" key="7">
    <source>
        <dbReference type="ARBA" id="ARBA00022801"/>
    </source>
</evidence>
<keyword evidence="8" id="KW-0720">Serine protease</keyword>
<evidence type="ECO:0000259" key="17">
    <source>
        <dbReference type="PROSITE" id="PS01186"/>
    </source>
</evidence>
<comment type="function">
    <text evidence="15">Extracellular matrix serine protease secreted by pioneer neurons that plays a role in layering of neurons in the cerebral cortex and cerebellum by coordinating cell positioning during neurodevelopment. Regulates microtubule function in neurons and neuronal migration. Binding to the extracellular domains of lipoprotein receptors VLDLR and LRP8/APOER2 induces tyrosine phosphorylation of DAB1 and modulation of TAU phosphorylation. Affects migration of sympathetic preganglionic neurons in the spinal cord, where it seems to act as a barrier to neuronal migration. Enzymatic activity is important for the modulation of cell adhesion.</text>
</comment>
<keyword evidence="4" id="KW-0272">Extracellular matrix</keyword>
<dbReference type="PANTHER" id="PTHR11841:SF1">
    <property type="entry name" value="REELIN"/>
    <property type="match status" value="1"/>
</dbReference>
<evidence type="ECO:0000256" key="14">
    <source>
        <dbReference type="ARBA" id="ARBA00044961"/>
    </source>
</evidence>
<dbReference type="GO" id="GO:0070325">
    <property type="term" value="F:lipoprotein particle receptor binding"/>
    <property type="evidence" value="ECO:0007669"/>
    <property type="project" value="InterPro"/>
</dbReference>
<evidence type="ECO:0000256" key="8">
    <source>
        <dbReference type="ARBA" id="ARBA00022825"/>
    </source>
</evidence>
<evidence type="ECO:0000256" key="11">
    <source>
        <dbReference type="ARBA" id="ARBA00022889"/>
    </source>
</evidence>
<protein>
    <recommendedName>
        <fullName evidence="13">Reelin</fullName>
    </recommendedName>
</protein>
<dbReference type="AlphaFoldDB" id="A0AAW0XQ98"/>
<evidence type="ECO:0000256" key="15">
    <source>
        <dbReference type="ARBA" id="ARBA00046064"/>
    </source>
</evidence>
<comment type="subunit">
    <text evidence="14">Oligomer of disulfide-linked homodimers.</text>
</comment>
<dbReference type="Gene3D" id="2.60.120.260">
    <property type="entry name" value="Galactose-binding domain-like"/>
    <property type="match status" value="2"/>
</dbReference>
<proteinExistence type="inferred from homology"/>
<dbReference type="PANTHER" id="PTHR11841">
    <property type="entry name" value="REELIN"/>
    <property type="match status" value="1"/>
</dbReference>
<comment type="caution">
    <text evidence="18">The sequence shown here is derived from an EMBL/GenBank/DDBJ whole genome shotgun (WGS) entry which is preliminary data.</text>
</comment>
<evidence type="ECO:0000256" key="1">
    <source>
        <dbReference type="ARBA" id="ARBA00004498"/>
    </source>
</evidence>
<keyword evidence="7" id="KW-0378">Hydrolase</keyword>
<evidence type="ECO:0000256" key="2">
    <source>
        <dbReference type="ARBA" id="ARBA00022473"/>
    </source>
</evidence>
<dbReference type="InterPro" id="IPR034968">
    <property type="entry name" value="Reelin"/>
</dbReference>
<organism evidence="18 19">
    <name type="scientific">Cherax quadricarinatus</name>
    <name type="common">Australian red claw crayfish</name>
    <dbReference type="NCBI Taxonomy" id="27406"/>
    <lineage>
        <taxon>Eukaryota</taxon>
        <taxon>Metazoa</taxon>
        <taxon>Ecdysozoa</taxon>
        <taxon>Arthropoda</taxon>
        <taxon>Crustacea</taxon>
        <taxon>Multicrustacea</taxon>
        <taxon>Malacostraca</taxon>
        <taxon>Eumalacostraca</taxon>
        <taxon>Eucarida</taxon>
        <taxon>Decapoda</taxon>
        <taxon>Pleocyemata</taxon>
        <taxon>Astacidea</taxon>
        <taxon>Parastacoidea</taxon>
        <taxon>Parastacidae</taxon>
        <taxon>Cherax</taxon>
    </lineage>
</organism>
<feature type="domain" description="EGF-like" evidence="16 17">
    <location>
        <begin position="22"/>
        <end position="33"/>
    </location>
</feature>
<evidence type="ECO:0000313" key="18">
    <source>
        <dbReference type="EMBL" id="KAK8741961.1"/>
    </source>
</evidence>
<dbReference type="PROSITE" id="PS01186">
    <property type="entry name" value="EGF_2"/>
    <property type="match status" value="1"/>
</dbReference>
<evidence type="ECO:0000256" key="4">
    <source>
        <dbReference type="ARBA" id="ARBA00022530"/>
    </source>
</evidence>
<comment type="similarity">
    <text evidence="12">Belongs to the reelin family.</text>
</comment>
<evidence type="ECO:0000313" key="19">
    <source>
        <dbReference type="Proteomes" id="UP001445076"/>
    </source>
</evidence>
<evidence type="ECO:0000256" key="9">
    <source>
        <dbReference type="ARBA" id="ARBA00022833"/>
    </source>
</evidence>
<dbReference type="InterPro" id="IPR049419">
    <property type="entry name" value="Reelin_subrepeat-B"/>
</dbReference>
<evidence type="ECO:0000256" key="6">
    <source>
        <dbReference type="ARBA" id="ARBA00022723"/>
    </source>
</evidence>
<dbReference type="GO" id="GO:0008236">
    <property type="term" value="F:serine-type peptidase activity"/>
    <property type="evidence" value="ECO:0007669"/>
    <property type="project" value="UniProtKB-KW"/>
</dbReference>
<dbReference type="GO" id="GO:0001764">
    <property type="term" value="P:neuron migration"/>
    <property type="evidence" value="ECO:0007669"/>
    <property type="project" value="InterPro"/>
</dbReference>
<keyword evidence="2" id="KW-0217">Developmental protein</keyword>
<name>A0AAW0XQ98_CHEQU</name>
<evidence type="ECO:0000256" key="12">
    <source>
        <dbReference type="ARBA" id="ARBA00023773"/>
    </source>
</evidence>
<feature type="non-terminal residue" evidence="18">
    <location>
        <position position="183"/>
    </location>
</feature>
<reference evidence="18 19" key="1">
    <citation type="journal article" date="2024" name="BMC Genomics">
        <title>Genome assembly of redclaw crayfish (Cherax quadricarinatus) provides insights into its immune adaptation and hypoxia tolerance.</title>
        <authorList>
            <person name="Liu Z."/>
            <person name="Zheng J."/>
            <person name="Li H."/>
            <person name="Fang K."/>
            <person name="Wang S."/>
            <person name="He J."/>
            <person name="Zhou D."/>
            <person name="Weng S."/>
            <person name="Chi M."/>
            <person name="Gu Z."/>
            <person name="He J."/>
            <person name="Li F."/>
            <person name="Wang M."/>
        </authorList>
    </citation>
    <scope>NUCLEOTIDE SEQUENCE [LARGE SCALE GENOMIC DNA]</scope>
    <source>
        <strain evidence="18">ZL_2023a</strain>
    </source>
</reference>
<evidence type="ECO:0000256" key="5">
    <source>
        <dbReference type="ARBA" id="ARBA00022670"/>
    </source>
</evidence>
<feature type="non-terminal residue" evidence="18">
    <location>
        <position position="1"/>
    </location>
</feature>